<proteinExistence type="predicted"/>
<evidence type="ECO:0000313" key="1">
    <source>
        <dbReference type="EMBL" id="QEH33162.1"/>
    </source>
</evidence>
<sequence length="42" mass="4677">MPIIAFPTRQFHGGLQRDLSPVESATGPLRVRGRPCYNIDLP</sequence>
<dbReference type="AlphaFoldDB" id="A0A5B9VXY5"/>
<keyword evidence="2" id="KW-1185">Reference proteome</keyword>
<gene>
    <name evidence="1" type="ORF">OJF2_16590</name>
</gene>
<dbReference type="KEGG" id="agv:OJF2_16590"/>
<dbReference type="EMBL" id="CP042997">
    <property type="protein sequence ID" value="QEH33162.1"/>
    <property type="molecule type" value="Genomic_DNA"/>
</dbReference>
<evidence type="ECO:0000313" key="2">
    <source>
        <dbReference type="Proteomes" id="UP000324233"/>
    </source>
</evidence>
<reference evidence="1 2" key="1">
    <citation type="submission" date="2019-08" db="EMBL/GenBank/DDBJ databases">
        <title>Deep-cultivation of Planctomycetes and their phenomic and genomic characterization uncovers novel biology.</title>
        <authorList>
            <person name="Wiegand S."/>
            <person name="Jogler M."/>
            <person name="Boedeker C."/>
            <person name="Pinto D."/>
            <person name="Vollmers J."/>
            <person name="Rivas-Marin E."/>
            <person name="Kohn T."/>
            <person name="Peeters S.H."/>
            <person name="Heuer A."/>
            <person name="Rast P."/>
            <person name="Oberbeckmann S."/>
            <person name="Bunk B."/>
            <person name="Jeske O."/>
            <person name="Meyerdierks A."/>
            <person name="Storesund J.E."/>
            <person name="Kallscheuer N."/>
            <person name="Luecker S."/>
            <person name="Lage O.M."/>
            <person name="Pohl T."/>
            <person name="Merkel B.J."/>
            <person name="Hornburger P."/>
            <person name="Mueller R.-W."/>
            <person name="Bruemmer F."/>
            <person name="Labrenz M."/>
            <person name="Spormann A.M."/>
            <person name="Op den Camp H."/>
            <person name="Overmann J."/>
            <person name="Amann R."/>
            <person name="Jetten M.S.M."/>
            <person name="Mascher T."/>
            <person name="Medema M.H."/>
            <person name="Devos D.P."/>
            <person name="Kaster A.-K."/>
            <person name="Ovreas L."/>
            <person name="Rohde M."/>
            <person name="Galperin M.Y."/>
            <person name="Jogler C."/>
        </authorList>
    </citation>
    <scope>NUCLEOTIDE SEQUENCE [LARGE SCALE GENOMIC DNA]</scope>
    <source>
        <strain evidence="1 2">OJF2</strain>
    </source>
</reference>
<organism evidence="1 2">
    <name type="scientific">Aquisphaera giovannonii</name>
    <dbReference type="NCBI Taxonomy" id="406548"/>
    <lineage>
        <taxon>Bacteria</taxon>
        <taxon>Pseudomonadati</taxon>
        <taxon>Planctomycetota</taxon>
        <taxon>Planctomycetia</taxon>
        <taxon>Isosphaerales</taxon>
        <taxon>Isosphaeraceae</taxon>
        <taxon>Aquisphaera</taxon>
    </lineage>
</organism>
<dbReference type="Proteomes" id="UP000324233">
    <property type="component" value="Chromosome"/>
</dbReference>
<protein>
    <submittedName>
        <fullName evidence="1">Uncharacterized protein</fullName>
    </submittedName>
</protein>
<accession>A0A5B9VXY5</accession>
<name>A0A5B9VXY5_9BACT</name>